<reference evidence="6 7" key="1">
    <citation type="submission" date="2020-08" db="EMBL/GenBank/DDBJ databases">
        <title>Genomic Encyclopedia of Type Strains, Phase IV (KMG-IV): sequencing the most valuable type-strain genomes for metagenomic binning, comparative biology and taxonomic classification.</title>
        <authorList>
            <person name="Goeker M."/>
        </authorList>
    </citation>
    <scope>NUCLEOTIDE SEQUENCE [LARGE SCALE GENOMIC DNA]</scope>
    <source>
        <strain evidence="6 7">DSM 25799</strain>
    </source>
</reference>
<feature type="transmembrane region" description="Helical" evidence="4">
    <location>
        <begin position="43"/>
        <end position="73"/>
    </location>
</feature>
<dbReference type="CDD" id="cd04590">
    <property type="entry name" value="CBS_pair_CorC_HlyC_assoc"/>
    <property type="match status" value="1"/>
</dbReference>
<evidence type="ECO:0000256" key="4">
    <source>
        <dbReference type="SAM" id="Phobius"/>
    </source>
</evidence>
<dbReference type="RefSeq" id="WP_183327402.1">
    <property type="nucleotide sequence ID" value="NZ_JACHHK010000002.1"/>
</dbReference>
<proteinExistence type="predicted"/>
<dbReference type="InterPro" id="IPR000644">
    <property type="entry name" value="CBS_dom"/>
</dbReference>
<sequence length="381" mass="43933">MYILFLYLVTFLIGALCSAMQQYIDDEEIDVRNAILAETRWAVIFGAFVTMAATATLPWNMWAEMCIAAYLYILFAVQLPKRWANSGDHQAGVHRLYRIVRPVLRILALPVRVPTIVKEEVREEDIREMLSEGSDIDTPKKKWIQNVFEMGDTAIEEICTHRSEVVILSLDQTTAEWRQIIHDNRHTMYPVCREDEDDIIGILDTRDYFRMDEDVDQDTIINNAFDEPFFAAENTKIDALFHQMTNRKNYFCIVVDEYGGMTGIVTLHDIMESLVGEIYEEDDVIEPKEIQQIDANQWRIYGTAELGEVEEALGLELGDEDDETFNGYILTEYGHIPEDGSQFELDLPLMTVHVKEVKNHRIGQTIVQIKEEAHGKTETSH</sequence>
<name>A0A7W8CY62_9FIRM</name>
<evidence type="ECO:0000313" key="6">
    <source>
        <dbReference type="EMBL" id="MBB5182584.1"/>
    </source>
</evidence>
<dbReference type="EMBL" id="JACHHK010000002">
    <property type="protein sequence ID" value="MBB5182584.1"/>
    <property type="molecule type" value="Genomic_DNA"/>
</dbReference>
<dbReference type="Proteomes" id="UP000539953">
    <property type="component" value="Unassembled WGS sequence"/>
</dbReference>
<keyword evidence="1" id="KW-0677">Repeat</keyword>
<evidence type="ECO:0000259" key="5">
    <source>
        <dbReference type="PROSITE" id="PS51371"/>
    </source>
</evidence>
<feature type="domain" description="CBS" evidence="5">
    <location>
        <begin position="221"/>
        <end position="281"/>
    </location>
</feature>
<dbReference type="Gene3D" id="3.30.465.10">
    <property type="match status" value="1"/>
</dbReference>
<dbReference type="InterPro" id="IPR005170">
    <property type="entry name" value="Transptr-assoc_dom"/>
</dbReference>
<dbReference type="Gene3D" id="3.10.580.10">
    <property type="entry name" value="CBS-domain"/>
    <property type="match status" value="1"/>
</dbReference>
<accession>A0A7W8CY62</accession>
<dbReference type="Pfam" id="PF00571">
    <property type="entry name" value="CBS"/>
    <property type="match status" value="2"/>
</dbReference>
<gene>
    <name evidence="6" type="ORF">HNQ47_000603</name>
</gene>
<dbReference type="InterPro" id="IPR016169">
    <property type="entry name" value="FAD-bd_PCMH_sub2"/>
</dbReference>
<evidence type="ECO:0000313" key="7">
    <source>
        <dbReference type="Proteomes" id="UP000539953"/>
    </source>
</evidence>
<evidence type="ECO:0000256" key="2">
    <source>
        <dbReference type="ARBA" id="ARBA00023122"/>
    </source>
</evidence>
<keyword evidence="4" id="KW-0472">Membrane</keyword>
<dbReference type="SUPFAM" id="SSF54631">
    <property type="entry name" value="CBS-domain pair"/>
    <property type="match status" value="1"/>
</dbReference>
<dbReference type="SMART" id="SM01091">
    <property type="entry name" value="CorC_HlyC"/>
    <property type="match status" value="1"/>
</dbReference>
<dbReference type="PROSITE" id="PS51371">
    <property type="entry name" value="CBS"/>
    <property type="match status" value="1"/>
</dbReference>
<keyword evidence="4" id="KW-0812">Transmembrane</keyword>
<dbReference type="PANTHER" id="PTHR43099">
    <property type="entry name" value="UPF0053 PROTEIN YRKA"/>
    <property type="match status" value="1"/>
</dbReference>
<dbReference type="PANTHER" id="PTHR43099:SF5">
    <property type="entry name" value="HLYC_CORC FAMILY TRANSPORTER"/>
    <property type="match status" value="1"/>
</dbReference>
<dbReference type="InterPro" id="IPR046342">
    <property type="entry name" value="CBS_dom_sf"/>
</dbReference>
<keyword evidence="2 3" id="KW-0129">CBS domain</keyword>
<keyword evidence="7" id="KW-1185">Reference proteome</keyword>
<dbReference type="InterPro" id="IPR051676">
    <property type="entry name" value="UPF0053_domain"/>
</dbReference>
<organism evidence="6 7">
    <name type="scientific">Catenisphaera adipataccumulans</name>
    <dbReference type="NCBI Taxonomy" id="700500"/>
    <lineage>
        <taxon>Bacteria</taxon>
        <taxon>Bacillati</taxon>
        <taxon>Bacillota</taxon>
        <taxon>Erysipelotrichia</taxon>
        <taxon>Erysipelotrichales</taxon>
        <taxon>Erysipelotrichaceae</taxon>
        <taxon>Catenisphaera</taxon>
    </lineage>
</organism>
<dbReference type="InterPro" id="IPR036318">
    <property type="entry name" value="FAD-bd_PCMH-like_sf"/>
</dbReference>
<dbReference type="AlphaFoldDB" id="A0A7W8CY62"/>
<dbReference type="GO" id="GO:0050660">
    <property type="term" value="F:flavin adenine dinucleotide binding"/>
    <property type="evidence" value="ECO:0007669"/>
    <property type="project" value="InterPro"/>
</dbReference>
<dbReference type="Pfam" id="PF03471">
    <property type="entry name" value="CorC_HlyC"/>
    <property type="match status" value="1"/>
</dbReference>
<keyword evidence="4" id="KW-1133">Transmembrane helix</keyword>
<protein>
    <submittedName>
        <fullName evidence="6">Putative hemolysin</fullName>
    </submittedName>
</protein>
<dbReference type="InterPro" id="IPR044751">
    <property type="entry name" value="Ion_transp-like_CBS"/>
</dbReference>
<evidence type="ECO:0000256" key="1">
    <source>
        <dbReference type="ARBA" id="ARBA00022737"/>
    </source>
</evidence>
<dbReference type="SUPFAM" id="SSF56176">
    <property type="entry name" value="FAD-binding/transporter-associated domain-like"/>
    <property type="match status" value="1"/>
</dbReference>
<comment type="caution">
    <text evidence="6">The sequence shown here is derived from an EMBL/GenBank/DDBJ whole genome shotgun (WGS) entry which is preliminary data.</text>
</comment>
<evidence type="ECO:0000256" key="3">
    <source>
        <dbReference type="PROSITE-ProRule" id="PRU00703"/>
    </source>
</evidence>